<dbReference type="EMBL" id="CAJOBH010289732">
    <property type="protein sequence ID" value="CAF5179630.1"/>
    <property type="molecule type" value="Genomic_DNA"/>
</dbReference>
<feature type="non-terminal residue" evidence="3">
    <location>
        <position position="1"/>
    </location>
</feature>
<protein>
    <submittedName>
        <fullName evidence="3">Uncharacterized protein</fullName>
    </submittedName>
</protein>
<accession>A0A8S3HB84</accession>
<reference evidence="3" key="1">
    <citation type="submission" date="2021-02" db="EMBL/GenBank/DDBJ databases">
        <authorList>
            <person name="Nowell W R."/>
        </authorList>
    </citation>
    <scope>NUCLEOTIDE SEQUENCE</scope>
</reference>
<feature type="region of interest" description="Disordered" evidence="1">
    <location>
        <begin position="1"/>
        <end position="31"/>
    </location>
</feature>
<feature type="non-terminal residue" evidence="3">
    <location>
        <position position="75"/>
    </location>
</feature>
<dbReference type="Proteomes" id="UP000681967">
    <property type="component" value="Unassembled WGS sequence"/>
</dbReference>
<comment type="caution">
    <text evidence="3">The sequence shown here is derived from an EMBL/GenBank/DDBJ whole genome shotgun (WGS) entry which is preliminary data.</text>
</comment>
<dbReference type="Proteomes" id="UP000681720">
    <property type="component" value="Unassembled WGS sequence"/>
</dbReference>
<evidence type="ECO:0000313" key="4">
    <source>
        <dbReference type="Proteomes" id="UP000681967"/>
    </source>
</evidence>
<sequence>SVKGVVERIEDYNDDSKKRTSERASVQAKLPSDRQMKNVKYAIRLTDEDRVVNNVLPSELQRCSFIPNREKLKTF</sequence>
<proteinExistence type="predicted"/>
<name>A0A8S3HB84_9BILA</name>
<gene>
    <name evidence="3" type="ORF">BYL167_LOCUS78761</name>
    <name evidence="2" type="ORF">GIL414_LOCUS23440</name>
</gene>
<dbReference type="EMBL" id="CAJOBJ010026141">
    <property type="protein sequence ID" value="CAF4245188.1"/>
    <property type="molecule type" value="Genomic_DNA"/>
</dbReference>
<feature type="compositionally biased region" description="Basic and acidic residues" evidence="1">
    <location>
        <begin position="1"/>
        <end position="22"/>
    </location>
</feature>
<dbReference type="AlphaFoldDB" id="A0A8S3HB84"/>
<evidence type="ECO:0000313" key="2">
    <source>
        <dbReference type="EMBL" id="CAF4245188.1"/>
    </source>
</evidence>
<evidence type="ECO:0000313" key="3">
    <source>
        <dbReference type="EMBL" id="CAF5179630.1"/>
    </source>
</evidence>
<organism evidence="3 4">
    <name type="scientific">Rotaria magnacalcarata</name>
    <dbReference type="NCBI Taxonomy" id="392030"/>
    <lineage>
        <taxon>Eukaryota</taxon>
        <taxon>Metazoa</taxon>
        <taxon>Spiralia</taxon>
        <taxon>Gnathifera</taxon>
        <taxon>Rotifera</taxon>
        <taxon>Eurotatoria</taxon>
        <taxon>Bdelloidea</taxon>
        <taxon>Philodinida</taxon>
        <taxon>Philodinidae</taxon>
        <taxon>Rotaria</taxon>
    </lineage>
</organism>
<evidence type="ECO:0000256" key="1">
    <source>
        <dbReference type="SAM" id="MobiDB-lite"/>
    </source>
</evidence>